<dbReference type="Gene3D" id="3.30.420.10">
    <property type="entry name" value="Ribonuclease H-like superfamily/Ribonuclease H"/>
    <property type="match status" value="1"/>
</dbReference>
<accession>A0A914NK85</accession>
<organism evidence="1 2">
    <name type="scientific">Meloidogyne incognita</name>
    <name type="common">Southern root-knot nematode worm</name>
    <name type="synonym">Oxyuris incognita</name>
    <dbReference type="NCBI Taxonomy" id="6306"/>
    <lineage>
        <taxon>Eukaryota</taxon>
        <taxon>Metazoa</taxon>
        <taxon>Ecdysozoa</taxon>
        <taxon>Nematoda</taxon>
        <taxon>Chromadorea</taxon>
        <taxon>Rhabditida</taxon>
        <taxon>Tylenchina</taxon>
        <taxon>Tylenchomorpha</taxon>
        <taxon>Tylenchoidea</taxon>
        <taxon>Meloidogynidae</taxon>
        <taxon>Meloidogyninae</taxon>
        <taxon>Meloidogyne</taxon>
        <taxon>Meloidogyne incognita group</taxon>
    </lineage>
</organism>
<dbReference type="Proteomes" id="UP000887563">
    <property type="component" value="Unplaced"/>
</dbReference>
<dbReference type="GO" id="GO:0003676">
    <property type="term" value="F:nucleic acid binding"/>
    <property type="evidence" value="ECO:0007669"/>
    <property type="project" value="InterPro"/>
</dbReference>
<evidence type="ECO:0000313" key="1">
    <source>
        <dbReference type="Proteomes" id="UP000887563"/>
    </source>
</evidence>
<dbReference type="PANTHER" id="PTHR33568">
    <property type="entry name" value="DNA POLYMERASE"/>
    <property type="match status" value="1"/>
</dbReference>
<reference evidence="2" key="1">
    <citation type="submission" date="2022-11" db="UniProtKB">
        <authorList>
            <consortium name="WormBaseParasite"/>
        </authorList>
    </citation>
    <scope>IDENTIFICATION</scope>
</reference>
<dbReference type="GO" id="GO:0006281">
    <property type="term" value="P:DNA repair"/>
    <property type="evidence" value="ECO:0007669"/>
    <property type="project" value="UniProtKB-ARBA"/>
</dbReference>
<dbReference type="AlphaFoldDB" id="A0A914NK85"/>
<keyword evidence="1" id="KW-1185">Reference proteome</keyword>
<protein>
    <submittedName>
        <fullName evidence="2">DNA-directed DNA polymerase</fullName>
    </submittedName>
</protein>
<dbReference type="SUPFAM" id="SSF52980">
    <property type="entry name" value="Restriction endonuclease-like"/>
    <property type="match status" value="1"/>
</dbReference>
<dbReference type="InterPro" id="IPR012337">
    <property type="entry name" value="RNaseH-like_sf"/>
</dbReference>
<sequence length="839" mass="96400">MFPPPSKKFKNFSISNILGSQTNNPFVKKLGHETKFSRKFNASKVSTRFLISDLPNDPESLLAGIFQNTIDEALEESRQWGVEPEQLGCIISSQNLDSDVWIPVREITTNTIDSILNQFLKVAQSKKQDNGMLWGAPFQVSVSTIQRTNTPRRVHGRGKNSSKQLKINDNALIKIRNNDNYCLFYSLISTFIYATCLWPRWKFYDYIRSRRGMANLFKKDSMDLMESVGAPFDQDSYDAEEWIPSVVEYWNLLNKGWFKVFIFGDLGEKPIYKYGPDDFDIPIILFYNKEHFDGVRRACDLFGQPYCLSCESVYNRKSNHSISCKSRCSNCSRVGPGFPCKHLNDFFKHCNGCGKEFKNENCFTHHITSNFCNSSKKCEKCGVIWDVKDNNRNGREGHICSERYCTTCGSYHDPKRGCYIKPLVIKPPKAYRIVAFDFETMQYREGEKGKMHDVNFIGVKVNCPGCITNGPDPDCSVCGEHRTLTFSARPFQNTPVDIQNVTENPLEEFVSWIIDSSVTDTVAFSHFGGRFDMVLVFKELFLRGLTPDMIKKGNKLYEMKVKVGKKNWVIFRDTFNLMPMSLASLVPAFALSVEDKPFFPHMNEPFNLDESLASYCINDVEILMAALVAFRREFLEVSNGLDVLREAMTIASACMKHFRTNHLQSQHLGIVPEKGYDNADNQSLLALRFLSWYAEEHKVNIRNAYSKEGEKRFGNYRVDGWVEENKLVIEVNGCCWHGCRKCFPDDEIRLPNGVTAGIQRERDEKRLEFIESFGVNVEVYWECEIRGMLSRDRVMRGQKISYYDVTSLYPFINVSTRYPIGHPVVHILNTMSTGLNHLT</sequence>
<dbReference type="WBParaSite" id="Minc3s06658g40129">
    <property type="protein sequence ID" value="Minc3s06658g40129"/>
    <property type="gene ID" value="Minc3s06658g40129"/>
</dbReference>
<name>A0A914NK85_MELIC</name>
<dbReference type="InterPro" id="IPR011335">
    <property type="entry name" value="Restrct_endonuc-II-like"/>
</dbReference>
<dbReference type="PANTHER" id="PTHR33568:SF3">
    <property type="entry name" value="DNA-DIRECTED DNA POLYMERASE"/>
    <property type="match status" value="1"/>
</dbReference>
<evidence type="ECO:0000313" key="2">
    <source>
        <dbReference type="WBParaSite" id="Minc3s06658g40129"/>
    </source>
</evidence>
<dbReference type="InterPro" id="IPR036397">
    <property type="entry name" value="RNaseH_sf"/>
</dbReference>
<dbReference type="Gene3D" id="3.40.960.10">
    <property type="entry name" value="VSR Endonuclease"/>
    <property type="match status" value="1"/>
</dbReference>
<proteinExistence type="predicted"/>
<dbReference type="SUPFAM" id="SSF53098">
    <property type="entry name" value="Ribonuclease H-like"/>
    <property type="match status" value="1"/>
</dbReference>